<evidence type="ECO:0000256" key="3">
    <source>
        <dbReference type="ARBA" id="ARBA00023274"/>
    </source>
</evidence>
<evidence type="ECO:0000313" key="7">
    <source>
        <dbReference type="EMBL" id="KAB1280122.1"/>
    </source>
</evidence>
<dbReference type="GO" id="GO:0006412">
    <property type="term" value="P:translation"/>
    <property type="evidence" value="ECO:0007669"/>
    <property type="project" value="InterPro"/>
</dbReference>
<dbReference type="GO" id="GO:0005840">
    <property type="term" value="C:ribosome"/>
    <property type="evidence" value="ECO:0007669"/>
    <property type="project" value="UniProtKB-KW"/>
</dbReference>
<protein>
    <recommendedName>
        <fullName evidence="4">Small ribosomal subunit protein uS5</fullName>
    </recommendedName>
    <alternativeName>
        <fullName evidence="5">40S ribosomal protein S2</fullName>
    </alternativeName>
</protein>
<accession>A0A5N4E9N6</accession>
<dbReference type="InterPro" id="IPR020568">
    <property type="entry name" value="Ribosomal_Su5_D2-typ_SF"/>
</dbReference>
<sequence>MVDDAGATDTGIVSAPVPKMLLMMAGINDCSTSARGCTTTLANFAKVTFDAISKTYSYLTLDLWRETVFTKSPYQ</sequence>
<comment type="caution">
    <text evidence="7">The sequence shown here is derived from an EMBL/GenBank/DDBJ whole genome shotgun (WGS) entry which is preliminary data.</text>
</comment>
<evidence type="ECO:0000256" key="1">
    <source>
        <dbReference type="ARBA" id="ARBA00008945"/>
    </source>
</evidence>
<organism evidence="7 8">
    <name type="scientific">Camelus dromedarius</name>
    <name type="common">Dromedary</name>
    <name type="synonym">Arabian camel</name>
    <dbReference type="NCBI Taxonomy" id="9838"/>
    <lineage>
        <taxon>Eukaryota</taxon>
        <taxon>Metazoa</taxon>
        <taxon>Chordata</taxon>
        <taxon>Craniata</taxon>
        <taxon>Vertebrata</taxon>
        <taxon>Euteleostomi</taxon>
        <taxon>Mammalia</taxon>
        <taxon>Eutheria</taxon>
        <taxon>Laurasiatheria</taxon>
        <taxon>Artiodactyla</taxon>
        <taxon>Tylopoda</taxon>
        <taxon>Camelidae</taxon>
        <taxon>Camelus</taxon>
    </lineage>
</organism>
<dbReference type="EMBL" id="JWIN03000004">
    <property type="protein sequence ID" value="KAB1280122.1"/>
    <property type="molecule type" value="Genomic_DNA"/>
</dbReference>
<evidence type="ECO:0000256" key="2">
    <source>
        <dbReference type="ARBA" id="ARBA00022980"/>
    </source>
</evidence>
<evidence type="ECO:0000256" key="5">
    <source>
        <dbReference type="ARBA" id="ARBA00035407"/>
    </source>
</evidence>
<dbReference type="Gene3D" id="3.30.230.10">
    <property type="match status" value="1"/>
</dbReference>
<keyword evidence="8" id="KW-1185">Reference proteome</keyword>
<comment type="similarity">
    <text evidence="1">Belongs to the universal ribosomal protein uS5 family.</text>
</comment>
<proteinExistence type="inferred from homology"/>
<keyword evidence="2 7" id="KW-0689">Ribosomal protein</keyword>
<gene>
    <name evidence="7" type="ORF">Cadr_000015708</name>
</gene>
<dbReference type="InterPro" id="IPR014721">
    <property type="entry name" value="Ribsml_uS5_D2-typ_fold_subgr"/>
</dbReference>
<dbReference type="Pfam" id="PF03719">
    <property type="entry name" value="Ribosomal_S5_C"/>
    <property type="match status" value="1"/>
</dbReference>
<dbReference type="AlphaFoldDB" id="A0A5N4E9N6"/>
<dbReference type="FunFam" id="3.30.230.10:FF:000004">
    <property type="entry name" value="40S ribosomal protein S2"/>
    <property type="match status" value="1"/>
</dbReference>
<reference evidence="7 8" key="1">
    <citation type="journal article" date="2019" name="Mol. Ecol. Resour.">
        <title>Improving Illumina assemblies with Hi-C and long reads: an example with the North African dromedary.</title>
        <authorList>
            <person name="Elbers J.P."/>
            <person name="Rogers M.F."/>
            <person name="Perelman P.L."/>
            <person name="Proskuryakova A.A."/>
            <person name="Serdyukova N.A."/>
            <person name="Johnson W.E."/>
            <person name="Horin P."/>
            <person name="Corander J."/>
            <person name="Murphy D."/>
            <person name="Burger P.A."/>
        </authorList>
    </citation>
    <scope>NUCLEOTIDE SEQUENCE [LARGE SCALE GENOMIC DNA]</scope>
    <source>
        <strain evidence="7">Drom800</strain>
        <tissue evidence="7">Blood</tissue>
    </source>
</reference>
<dbReference type="SUPFAM" id="SSF54211">
    <property type="entry name" value="Ribosomal protein S5 domain 2-like"/>
    <property type="match status" value="1"/>
</dbReference>
<evidence type="ECO:0000259" key="6">
    <source>
        <dbReference type="Pfam" id="PF03719"/>
    </source>
</evidence>
<keyword evidence="3" id="KW-0687">Ribonucleoprotein</keyword>
<dbReference type="InterPro" id="IPR005324">
    <property type="entry name" value="Ribosomal_uS5_C"/>
</dbReference>
<dbReference type="GO" id="GO:1990904">
    <property type="term" value="C:ribonucleoprotein complex"/>
    <property type="evidence" value="ECO:0007669"/>
    <property type="project" value="UniProtKB-KW"/>
</dbReference>
<evidence type="ECO:0000313" key="8">
    <source>
        <dbReference type="Proteomes" id="UP000299084"/>
    </source>
</evidence>
<feature type="domain" description="Small ribosomal subunit protein uS5 C-terminal" evidence="6">
    <location>
        <begin position="9"/>
        <end position="66"/>
    </location>
</feature>
<name>A0A5N4E9N6_CAMDR</name>
<evidence type="ECO:0000256" key="4">
    <source>
        <dbReference type="ARBA" id="ARBA00035255"/>
    </source>
</evidence>
<dbReference type="Proteomes" id="UP000299084">
    <property type="component" value="Unassembled WGS sequence"/>
</dbReference>
<dbReference type="GO" id="GO:0003735">
    <property type="term" value="F:structural constituent of ribosome"/>
    <property type="evidence" value="ECO:0007669"/>
    <property type="project" value="InterPro"/>
</dbReference>